<keyword evidence="1" id="KW-1133">Transmembrane helix</keyword>
<evidence type="ECO:0000313" key="3">
    <source>
        <dbReference type="Proteomes" id="UP000199354"/>
    </source>
</evidence>
<dbReference type="AlphaFoldDB" id="A0A1G5CPR6"/>
<dbReference type="STRING" id="490189.SAMN02927903_00605"/>
<dbReference type="RefSeq" id="WP_091140843.1">
    <property type="nucleotide sequence ID" value="NZ_FMVF01000003.1"/>
</dbReference>
<gene>
    <name evidence="2" type="ORF">SAMN02927903_00605</name>
</gene>
<accession>A0A1G5CPR6</accession>
<evidence type="ECO:0000313" key="2">
    <source>
        <dbReference type="EMBL" id="SCY04386.1"/>
    </source>
</evidence>
<dbReference type="OrthoDB" id="1331669at2"/>
<feature type="transmembrane region" description="Helical" evidence="1">
    <location>
        <begin position="214"/>
        <end position="241"/>
    </location>
</feature>
<proteinExistence type="predicted"/>
<evidence type="ECO:0000256" key="1">
    <source>
        <dbReference type="SAM" id="Phobius"/>
    </source>
</evidence>
<feature type="transmembrane region" description="Helical" evidence="1">
    <location>
        <begin position="34"/>
        <end position="58"/>
    </location>
</feature>
<keyword evidence="1" id="KW-0812">Transmembrane</keyword>
<dbReference type="EMBL" id="FMVF01000003">
    <property type="protein sequence ID" value="SCY04386.1"/>
    <property type="molecule type" value="Genomic_DNA"/>
</dbReference>
<feature type="transmembrane region" description="Helical" evidence="1">
    <location>
        <begin position="138"/>
        <end position="158"/>
    </location>
</feature>
<feature type="transmembrane region" description="Helical" evidence="1">
    <location>
        <begin position="170"/>
        <end position="194"/>
    </location>
</feature>
<organism evidence="2 3">
    <name type="scientific">Flavobacterium caeni</name>
    <dbReference type="NCBI Taxonomy" id="490189"/>
    <lineage>
        <taxon>Bacteria</taxon>
        <taxon>Pseudomonadati</taxon>
        <taxon>Bacteroidota</taxon>
        <taxon>Flavobacteriia</taxon>
        <taxon>Flavobacteriales</taxon>
        <taxon>Flavobacteriaceae</taxon>
        <taxon>Flavobacterium</taxon>
    </lineage>
</organism>
<sequence length="268" mass="29311">MRTIKNRIEEIKTNGYTFSFDDTLNRAFAAYKAIALPGGIVFLLFGIVYFAVMSMTAASTLDMSRVTPDMNFEEMLKELQFQLEHQTLQHKVIDGLSRILLGALSIPLSAGLIRMCYDFEKGQEISLGSAFQYYKGAHFSDLFVAGFVINLVTFAAALGSEYLLPLSPGVTLVLFLLIIAVSILTTLFVPLIIFGDQSPIESIVSSAVVVSRKFWPILFLLLVCGIIALLGLLACCIGLFFTLPIVSACQYAIYAQSVGIDDATTEPS</sequence>
<dbReference type="Proteomes" id="UP000199354">
    <property type="component" value="Unassembled WGS sequence"/>
</dbReference>
<keyword evidence="3" id="KW-1185">Reference proteome</keyword>
<name>A0A1G5CPR6_9FLAO</name>
<protein>
    <submittedName>
        <fullName evidence="2">Uncharacterized protein</fullName>
    </submittedName>
</protein>
<keyword evidence="1" id="KW-0472">Membrane</keyword>
<reference evidence="2 3" key="1">
    <citation type="submission" date="2016-10" db="EMBL/GenBank/DDBJ databases">
        <authorList>
            <person name="de Groot N.N."/>
        </authorList>
    </citation>
    <scope>NUCLEOTIDE SEQUENCE [LARGE SCALE GENOMIC DNA]</scope>
    <source>
        <strain evidence="2 3">CGMCC 1.7031</strain>
    </source>
</reference>